<evidence type="ECO:0000256" key="2">
    <source>
        <dbReference type="ARBA" id="ARBA00023015"/>
    </source>
</evidence>
<evidence type="ECO:0000313" key="8">
    <source>
        <dbReference type="EMBL" id="HAE29005.1"/>
    </source>
</evidence>
<dbReference type="SUPFAM" id="SSF88946">
    <property type="entry name" value="Sigma2 domain of RNA polymerase sigma factors"/>
    <property type="match status" value="1"/>
</dbReference>
<reference evidence="8 9" key="1">
    <citation type="journal article" date="2018" name="Nat. Biotechnol.">
        <title>A standardized bacterial taxonomy based on genome phylogeny substantially revises the tree of life.</title>
        <authorList>
            <person name="Parks D.H."/>
            <person name="Chuvochina M."/>
            <person name="Waite D.W."/>
            <person name="Rinke C."/>
            <person name="Skarshewski A."/>
            <person name="Chaumeil P.A."/>
            <person name="Hugenholtz P."/>
        </authorList>
    </citation>
    <scope>NUCLEOTIDE SEQUENCE [LARGE SCALE GENOMIC DNA]</scope>
    <source>
        <strain evidence="8">UBA8733</strain>
    </source>
</reference>
<dbReference type="GO" id="GO:0003677">
    <property type="term" value="F:DNA binding"/>
    <property type="evidence" value="ECO:0007669"/>
    <property type="project" value="InterPro"/>
</dbReference>
<dbReference type="PANTHER" id="PTHR43133:SF46">
    <property type="entry name" value="RNA POLYMERASE SIGMA-70 FACTOR ECF SUBFAMILY"/>
    <property type="match status" value="1"/>
</dbReference>
<evidence type="ECO:0000256" key="1">
    <source>
        <dbReference type="ARBA" id="ARBA00010641"/>
    </source>
</evidence>
<dbReference type="PANTHER" id="PTHR43133">
    <property type="entry name" value="RNA POLYMERASE ECF-TYPE SIGMA FACTO"/>
    <property type="match status" value="1"/>
</dbReference>
<name>A0A3B9H2S8_9PROT</name>
<dbReference type="SUPFAM" id="SSF88659">
    <property type="entry name" value="Sigma3 and sigma4 domains of RNA polymerase sigma factors"/>
    <property type="match status" value="1"/>
</dbReference>
<dbReference type="NCBIfam" id="TIGR02937">
    <property type="entry name" value="sigma70-ECF"/>
    <property type="match status" value="1"/>
</dbReference>
<dbReference type="Proteomes" id="UP000259610">
    <property type="component" value="Unassembled WGS sequence"/>
</dbReference>
<protein>
    <recommendedName>
        <fullName evidence="10">RNA polymerase sigma factor</fullName>
    </recommendedName>
</protein>
<dbReference type="InterPro" id="IPR013324">
    <property type="entry name" value="RNA_pol_sigma_r3/r4-like"/>
</dbReference>
<dbReference type="InterPro" id="IPR013325">
    <property type="entry name" value="RNA_pol_sigma_r2"/>
</dbReference>
<proteinExistence type="inferred from homology"/>
<keyword evidence="3" id="KW-0731">Sigma factor</keyword>
<comment type="similarity">
    <text evidence="1">Belongs to the sigma-70 factor family. ECF subfamily.</text>
</comment>
<feature type="domain" description="RNA polymerase sigma factor 70 region 4 type 2" evidence="7">
    <location>
        <begin position="155"/>
        <end position="205"/>
    </location>
</feature>
<dbReference type="InterPro" id="IPR036388">
    <property type="entry name" value="WH-like_DNA-bd_sf"/>
</dbReference>
<dbReference type="Gene3D" id="1.10.10.10">
    <property type="entry name" value="Winged helix-like DNA-binding domain superfamily/Winged helix DNA-binding domain"/>
    <property type="match status" value="1"/>
</dbReference>
<dbReference type="InterPro" id="IPR013249">
    <property type="entry name" value="RNA_pol_sigma70_r4_t2"/>
</dbReference>
<gene>
    <name evidence="8" type="ORF">DCG58_17740</name>
</gene>
<feature type="compositionally biased region" description="Low complexity" evidence="5">
    <location>
        <begin position="25"/>
        <end position="36"/>
    </location>
</feature>
<sequence length="228" mass="25525">MNSADPHANTASALLQRGEFPGCVPTTQSPQRPQTTNASSSPSQLVGAAALSKLFREQYRPLLRFCRTRIPNLPEAEDIVQDAFLSVGRAYPDKTEYDLKRLLFTAVRNFSASYLKSGRHRASLKSSDIMDNTQLFACPRTPTPEHRLEARQQLDAAEQAIANLPERSRTVLQLHRYEKLTYHQIADQLSVSETTVKTDLASAIAQITTHLDRVSRARMGRQPGNRHT</sequence>
<feature type="domain" description="RNA polymerase sigma-70 region 2" evidence="6">
    <location>
        <begin position="54"/>
        <end position="119"/>
    </location>
</feature>
<feature type="region of interest" description="Disordered" evidence="5">
    <location>
        <begin position="20"/>
        <end position="44"/>
    </location>
</feature>
<keyword evidence="2" id="KW-0805">Transcription regulation</keyword>
<evidence type="ECO:0000256" key="3">
    <source>
        <dbReference type="ARBA" id="ARBA00023082"/>
    </source>
</evidence>
<evidence type="ECO:0000259" key="6">
    <source>
        <dbReference type="Pfam" id="PF04542"/>
    </source>
</evidence>
<evidence type="ECO:0000256" key="4">
    <source>
        <dbReference type="ARBA" id="ARBA00023163"/>
    </source>
</evidence>
<organism evidence="8 9">
    <name type="scientific">Hyphomonas adhaerens</name>
    <dbReference type="NCBI Taxonomy" id="81029"/>
    <lineage>
        <taxon>Bacteria</taxon>
        <taxon>Pseudomonadati</taxon>
        <taxon>Pseudomonadota</taxon>
        <taxon>Alphaproteobacteria</taxon>
        <taxon>Hyphomonadales</taxon>
        <taxon>Hyphomonadaceae</taxon>
        <taxon>Hyphomonas</taxon>
    </lineage>
</organism>
<dbReference type="CDD" id="cd06171">
    <property type="entry name" value="Sigma70_r4"/>
    <property type="match status" value="1"/>
</dbReference>
<dbReference type="RefSeq" id="WP_112073848.1">
    <property type="nucleotide sequence ID" value="NZ_CAJWRG010000161.1"/>
</dbReference>
<dbReference type="Pfam" id="PF08281">
    <property type="entry name" value="Sigma70_r4_2"/>
    <property type="match status" value="1"/>
</dbReference>
<dbReference type="InterPro" id="IPR039425">
    <property type="entry name" value="RNA_pol_sigma-70-like"/>
</dbReference>
<dbReference type="EMBL" id="DMAN01000399">
    <property type="protein sequence ID" value="HAE29005.1"/>
    <property type="molecule type" value="Genomic_DNA"/>
</dbReference>
<dbReference type="AlphaFoldDB" id="A0A3B9H2S8"/>
<evidence type="ECO:0000313" key="9">
    <source>
        <dbReference type="Proteomes" id="UP000259610"/>
    </source>
</evidence>
<evidence type="ECO:0008006" key="10">
    <source>
        <dbReference type="Google" id="ProtNLM"/>
    </source>
</evidence>
<dbReference type="GO" id="GO:0016987">
    <property type="term" value="F:sigma factor activity"/>
    <property type="evidence" value="ECO:0007669"/>
    <property type="project" value="UniProtKB-KW"/>
</dbReference>
<accession>A0A3B9H2S8</accession>
<keyword evidence="4" id="KW-0804">Transcription</keyword>
<dbReference type="InterPro" id="IPR014284">
    <property type="entry name" value="RNA_pol_sigma-70_dom"/>
</dbReference>
<evidence type="ECO:0000259" key="7">
    <source>
        <dbReference type="Pfam" id="PF08281"/>
    </source>
</evidence>
<dbReference type="Pfam" id="PF04542">
    <property type="entry name" value="Sigma70_r2"/>
    <property type="match status" value="1"/>
</dbReference>
<dbReference type="GO" id="GO:0006352">
    <property type="term" value="P:DNA-templated transcription initiation"/>
    <property type="evidence" value="ECO:0007669"/>
    <property type="project" value="InterPro"/>
</dbReference>
<dbReference type="InterPro" id="IPR007627">
    <property type="entry name" value="RNA_pol_sigma70_r2"/>
</dbReference>
<comment type="caution">
    <text evidence="8">The sequence shown here is derived from an EMBL/GenBank/DDBJ whole genome shotgun (WGS) entry which is preliminary data.</text>
</comment>
<dbReference type="Gene3D" id="1.10.1740.10">
    <property type="match status" value="1"/>
</dbReference>
<evidence type="ECO:0000256" key="5">
    <source>
        <dbReference type="SAM" id="MobiDB-lite"/>
    </source>
</evidence>